<accession>A0A8C4N475</accession>
<feature type="compositionally biased region" description="Basic residues" evidence="9">
    <location>
        <begin position="666"/>
        <end position="677"/>
    </location>
</feature>
<sequence>MASLSIIASTSQTVLLLLFPLSVYIVPGQGQKERPLGPFIRHHEGLTYDTVALHRRHLRVRRAASSTQSLSLAFYAHGRDFHLRLKRDDSVFTEDFTLEQPPWESSTDVSHIYSGTLHDFPSGHGLNAGCVHHSVLQRMHTYQASGQSSVGQDKTSHWRMRRDLSRKTTCLLYVQTDHLFFRKYGSSEAVTAQIANHVRAVNLIYQSTNFDGFRNTNFMVKRIRVNSTENERDPTNPFRFGNIGVEKFLDMHSEGNFNEYCLAYLFTDRDFDGGVLGLAWVASPGGACGICTAHQQYKDGRRKSLNTGIVTVQNYRSHIPPRISHITFAHEIGHNFGSPHDSGKDCTPGELSSLLGDRGNFIMYPSATSGYKANNDDFSTCSVGNISRMLHSMTTTCFVESNRPICGNSLVEEGEQCDCGFKEQCGENCCFDADEPEDQRCRLKPSAKCSPSQGPCCSTPCIFIPRGKLCRTESECAQSGYCSGSLASCPPSQHKGNLTLCSNGTRVCINGQCSGSVCQKHNLEECSCTGEDAQQQCHVCCMRPGEPETCASTEDARWSTEFNGQALLLQPGSPCNHFRGYCDVFLRCRLVDADGPLARLKKAIFNPELYKSLAQWIQEHWWAVCLLALAVIMLMGGFVYVCSAHTPSSNPHMPRHRDLPGMSTLRRQRERRVRNRRVPQQELRQLRQ</sequence>
<dbReference type="Pfam" id="PF21299">
    <property type="entry name" value="ADAM10_Cys-rich"/>
    <property type="match status" value="1"/>
</dbReference>
<dbReference type="GO" id="GO:0004222">
    <property type="term" value="F:metalloendopeptidase activity"/>
    <property type="evidence" value="ECO:0007669"/>
    <property type="project" value="InterPro"/>
</dbReference>
<evidence type="ECO:0000259" key="12">
    <source>
        <dbReference type="PROSITE" id="PS50214"/>
    </source>
</evidence>
<dbReference type="FunFam" id="4.10.70.10:FF:000003">
    <property type="entry name" value="Disintegrin and metalloproteinase domain-containing protein 17"/>
    <property type="match status" value="1"/>
</dbReference>
<dbReference type="GO" id="GO:0046872">
    <property type="term" value="F:metal ion binding"/>
    <property type="evidence" value="ECO:0007669"/>
    <property type="project" value="UniProtKB-KW"/>
</dbReference>
<evidence type="ECO:0000256" key="7">
    <source>
        <dbReference type="ARBA" id="ARBA00032724"/>
    </source>
</evidence>
<dbReference type="Pfam" id="PF00200">
    <property type="entry name" value="Disintegrin"/>
    <property type="match status" value="1"/>
</dbReference>
<feature type="transmembrane region" description="Helical" evidence="10">
    <location>
        <begin position="621"/>
        <end position="641"/>
    </location>
</feature>
<dbReference type="GeneTree" id="ENSGT00940000164516"/>
<dbReference type="PROSITE" id="PS50215">
    <property type="entry name" value="ADAM_MEPRO"/>
    <property type="match status" value="1"/>
</dbReference>
<dbReference type="InterPro" id="IPR001590">
    <property type="entry name" value="Peptidase_M12B"/>
</dbReference>
<feature type="binding site" evidence="8">
    <location>
        <position position="334"/>
    </location>
    <ligand>
        <name>Zn(2+)</name>
        <dbReference type="ChEBI" id="CHEBI:29105"/>
        <note>catalytic</note>
    </ligand>
</feature>
<keyword evidence="10" id="KW-0472">Membrane</keyword>
<keyword evidence="11" id="KW-0732">Signal</keyword>
<dbReference type="SUPFAM" id="SSF55486">
    <property type="entry name" value="Metalloproteases ('zincins'), catalytic domain"/>
    <property type="match status" value="1"/>
</dbReference>
<evidence type="ECO:0000313" key="14">
    <source>
        <dbReference type="Ensembl" id="ENSEBUP00000001185.1"/>
    </source>
</evidence>
<dbReference type="InterPro" id="IPR001762">
    <property type="entry name" value="Disintegrin_dom"/>
</dbReference>
<evidence type="ECO:0000256" key="2">
    <source>
        <dbReference type="ARBA" id="ARBA00012332"/>
    </source>
</evidence>
<keyword evidence="10" id="KW-1133">Transmembrane helix</keyword>
<evidence type="ECO:0000256" key="3">
    <source>
        <dbReference type="ARBA" id="ARBA00020518"/>
    </source>
</evidence>
<protein>
    <recommendedName>
        <fullName evidence="3">Disintegrin and metalloproteinase domain-containing protein 10</fullName>
        <ecNumber evidence="2">3.4.24.81</ecNumber>
    </recommendedName>
    <alternativeName>
        <fullName evidence="7">Kuzbanian protein homolog</fullName>
    </alternativeName>
</protein>
<keyword evidence="15" id="KW-1185">Reference proteome</keyword>
<keyword evidence="5" id="KW-0729">SH3-binding</keyword>
<feature type="signal peptide" evidence="11">
    <location>
        <begin position="1"/>
        <end position="30"/>
    </location>
</feature>
<evidence type="ECO:0000256" key="1">
    <source>
        <dbReference type="ARBA" id="ARBA00001809"/>
    </source>
</evidence>
<evidence type="ECO:0000313" key="15">
    <source>
        <dbReference type="Proteomes" id="UP000694388"/>
    </source>
</evidence>
<evidence type="ECO:0000256" key="10">
    <source>
        <dbReference type="SAM" id="Phobius"/>
    </source>
</evidence>
<feature type="chain" id="PRO_5034383091" description="Disintegrin and metalloproteinase domain-containing protein 10" evidence="11">
    <location>
        <begin position="31"/>
        <end position="688"/>
    </location>
</feature>
<dbReference type="Pfam" id="PF13574">
    <property type="entry name" value="Reprolysin_2"/>
    <property type="match status" value="1"/>
</dbReference>
<dbReference type="AlphaFoldDB" id="A0A8C4N475"/>
<dbReference type="GO" id="GO:0007219">
    <property type="term" value="P:Notch signaling pathway"/>
    <property type="evidence" value="ECO:0007669"/>
    <property type="project" value="TreeGrafter"/>
</dbReference>
<keyword evidence="8" id="KW-0862">Zinc</keyword>
<dbReference type="EC" id="3.4.24.81" evidence="2"/>
<keyword evidence="4" id="KW-0165">Cleavage on pair of basic residues</keyword>
<feature type="region of interest" description="Disordered" evidence="9">
    <location>
        <begin position="647"/>
        <end position="688"/>
    </location>
</feature>
<feature type="binding site" evidence="8">
    <location>
        <position position="330"/>
    </location>
    <ligand>
        <name>Zn(2+)</name>
        <dbReference type="ChEBI" id="CHEBI:29105"/>
        <note>catalytic</note>
    </ligand>
</feature>
<dbReference type="GO" id="GO:0005886">
    <property type="term" value="C:plasma membrane"/>
    <property type="evidence" value="ECO:0007669"/>
    <property type="project" value="TreeGrafter"/>
</dbReference>
<name>A0A8C4N475_EPTBU</name>
<dbReference type="InterPro" id="IPR049038">
    <property type="entry name" value="ADAM10_Cys-rich"/>
</dbReference>
<dbReference type="SMART" id="SM00050">
    <property type="entry name" value="DISIN"/>
    <property type="match status" value="1"/>
</dbReference>
<reference evidence="14" key="1">
    <citation type="submission" date="2025-08" db="UniProtKB">
        <authorList>
            <consortium name="Ensembl"/>
        </authorList>
    </citation>
    <scope>IDENTIFICATION</scope>
</reference>
<evidence type="ECO:0000259" key="13">
    <source>
        <dbReference type="PROSITE" id="PS50215"/>
    </source>
</evidence>
<dbReference type="InterPro" id="IPR051489">
    <property type="entry name" value="ADAM_Metalloproteinase"/>
</dbReference>
<dbReference type="GO" id="GO:0006509">
    <property type="term" value="P:membrane protein ectodomain proteolysis"/>
    <property type="evidence" value="ECO:0007669"/>
    <property type="project" value="TreeGrafter"/>
</dbReference>
<feature type="binding site" evidence="8">
    <location>
        <position position="340"/>
    </location>
    <ligand>
        <name>Zn(2+)</name>
        <dbReference type="ChEBI" id="CHEBI:29105"/>
        <note>catalytic</note>
    </ligand>
</feature>
<comment type="caution">
    <text evidence="8">Lacks conserved residue(s) required for the propagation of feature annotation.</text>
</comment>
<evidence type="ECO:0000256" key="4">
    <source>
        <dbReference type="ARBA" id="ARBA00022685"/>
    </source>
</evidence>
<dbReference type="PROSITE" id="PS50214">
    <property type="entry name" value="DISINTEGRIN_2"/>
    <property type="match status" value="1"/>
</dbReference>
<keyword evidence="6" id="KW-1015">Disulfide bond</keyword>
<feature type="domain" description="Peptidase M12B" evidence="13">
    <location>
        <begin position="168"/>
        <end position="402"/>
    </location>
</feature>
<keyword evidence="8" id="KW-0479">Metal-binding</keyword>
<evidence type="ECO:0000256" key="6">
    <source>
        <dbReference type="ARBA" id="ARBA00023157"/>
    </source>
</evidence>
<proteinExistence type="predicted"/>
<dbReference type="Ensembl" id="ENSEBUT00000001506.1">
    <property type="protein sequence ID" value="ENSEBUP00000001185.1"/>
    <property type="gene ID" value="ENSEBUG00000001091.1"/>
</dbReference>
<dbReference type="Proteomes" id="UP000694388">
    <property type="component" value="Unplaced"/>
</dbReference>
<dbReference type="Gene3D" id="4.10.70.10">
    <property type="entry name" value="Disintegrin domain"/>
    <property type="match status" value="1"/>
</dbReference>
<evidence type="ECO:0000256" key="9">
    <source>
        <dbReference type="SAM" id="MobiDB-lite"/>
    </source>
</evidence>
<feature type="active site" evidence="8">
    <location>
        <position position="331"/>
    </location>
</feature>
<evidence type="ECO:0000256" key="8">
    <source>
        <dbReference type="PROSITE-ProRule" id="PRU00276"/>
    </source>
</evidence>
<dbReference type="InterPro" id="IPR036436">
    <property type="entry name" value="Disintegrin_dom_sf"/>
</dbReference>
<keyword evidence="10" id="KW-0812">Transmembrane</keyword>
<evidence type="ECO:0000256" key="11">
    <source>
        <dbReference type="SAM" id="SignalP"/>
    </source>
</evidence>
<feature type="domain" description="Disintegrin" evidence="12">
    <location>
        <begin position="403"/>
        <end position="497"/>
    </location>
</feature>
<evidence type="ECO:0000256" key="5">
    <source>
        <dbReference type="ARBA" id="ARBA00023036"/>
    </source>
</evidence>
<organism evidence="14 15">
    <name type="scientific">Eptatretus burgeri</name>
    <name type="common">Inshore hagfish</name>
    <dbReference type="NCBI Taxonomy" id="7764"/>
    <lineage>
        <taxon>Eukaryota</taxon>
        <taxon>Metazoa</taxon>
        <taxon>Chordata</taxon>
        <taxon>Craniata</taxon>
        <taxon>Vertebrata</taxon>
        <taxon>Cyclostomata</taxon>
        <taxon>Myxini</taxon>
        <taxon>Myxiniformes</taxon>
        <taxon>Myxinidae</taxon>
        <taxon>Eptatretinae</taxon>
        <taxon>Eptatretus</taxon>
    </lineage>
</organism>
<dbReference type="PANTHER" id="PTHR45702">
    <property type="entry name" value="ADAM10/ADAM17 METALLOPEPTIDASE FAMILY MEMBER"/>
    <property type="match status" value="1"/>
</dbReference>
<dbReference type="Gene3D" id="3.40.390.10">
    <property type="entry name" value="Collagenase (Catalytic Domain)"/>
    <property type="match status" value="1"/>
</dbReference>
<comment type="catalytic activity">
    <reaction evidence="1">
        <text>Endopeptidase of broad specificity.</text>
        <dbReference type="EC" id="3.4.24.81"/>
    </reaction>
</comment>
<dbReference type="PANTHER" id="PTHR45702:SF4">
    <property type="entry name" value="DISINTEGRIN AND METALLOPROTEINASE DOMAIN-CONTAINING PROTEIN 10"/>
    <property type="match status" value="1"/>
</dbReference>
<dbReference type="SUPFAM" id="SSF57552">
    <property type="entry name" value="Blood coagulation inhibitor (disintegrin)"/>
    <property type="match status" value="1"/>
</dbReference>
<dbReference type="InterPro" id="IPR024079">
    <property type="entry name" value="MetalloPept_cat_dom_sf"/>
</dbReference>
<reference evidence="14" key="2">
    <citation type="submission" date="2025-09" db="UniProtKB">
        <authorList>
            <consortium name="Ensembl"/>
        </authorList>
    </citation>
    <scope>IDENTIFICATION</scope>
</reference>